<organism evidence="1">
    <name type="scientific">Hydatigena taeniaeformis</name>
    <name type="common">Feline tapeworm</name>
    <name type="synonym">Taenia taeniaeformis</name>
    <dbReference type="NCBI Taxonomy" id="6205"/>
    <lineage>
        <taxon>Eukaryota</taxon>
        <taxon>Metazoa</taxon>
        <taxon>Spiralia</taxon>
        <taxon>Lophotrochozoa</taxon>
        <taxon>Platyhelminthes</taxon>
        <taxon>Cestoda</taxon>
        <taxon>Eucestoda</taxon>
        <taxon>Cyclophyllidea</taxon>
        <taxon>Taeniidae</taxon>
        <taxon>Hydatigera</taxon>
    </lineage>
</organism>
<reference evidence="1" key="1">
    <citation type="submission" date="2017-02" db="UniProtKB">
        <authorList>
            <consortium name="WormBaseParasite"/>
        </authorList>
    </citation>
    <scope>IDENTIFICATION</scope>
</reference>
<protein>
    <submittedName>
        <fullName evidence="1">RAB3GAP2_N domain-containing protein</fullName>
    </submittedName>
</protein>
<evidence type="ECO:0000313" key="1">
    <source>
        <dbReference type="WBParaSite" id="TTAC_0000455901-mRNA-1"/>
    </source>
</evidence>
<proteinExistence type="predicted"/>
<dbReference type="Gene3D" id="2.130.10.10">
    <property type="entry name" value="YVTN repeat-like/Quinoprotein amine dehydrogenase"/>
    <property type="match status" value="1"/>
</dbReference>
<dbReference type="AlphaFoldDB" id="A0A0R3WUW9"/>
<dbReference type="WBParaSite" id="TTAC_0000455901-mRNA-1">
    <property type="protein sequence ID" value="TTAC_0000455901-mRNA-1"/>
    <property type="gene ID" value="TTAC_0000455901"/>
</dbReference>
<dbReference type="InterPro" id="IPR015943">
    <property type="entry name" value="WD40/YVTN_repeat-like_dom_sf"/>
</dbReference>
<name>A0A0R3WUW9_HYDTA</name>
<sequence length="201" mass="21531">LLFRLPQATGPGLDSDCQSFHCVELSLTTCHRRRPVQNQLLSTAIAAASSEQSAAATGVTSTSAFQAVNRIVKRSPVPSCASFSTDMRLLVVGFENGTVQVLQMNCPKDPLRGFKPYRNFSVSSKNSFSEGGSGDLSKSSGRSDVANRDLPLDIVSTAVKIIHLSLWTPPTDFEDSDLEFVVAVATAGGTVHEVWEISLTV</sequence>
<dbReference type="STRING" id="6205.A0A0R3WUW9"/>
<accession>A0A0R3WUW9</accession>